<reference evidence="2" key="1">
    <citation type="submission" date="2023-03" db="EMBL/GenBank/DDBJ databases">
        <title>Massive genome expansion in bonnet fungi (Mycena s.s.) driven by repeated elements and novel gene families across ecological guilds.</title>
        <authorList>
            <consortium name="Lawrence Berkeley National Laboratory"/>
            <person name="Harder C.B."/>
            <person name="Miyauchi S."/>
            <person name="Viragh M."/>
            <person name="Kuo A."/>
            <person name="Thoen E."/>
            <person name="Andreopoulos B."/>
            <person name="Lu D."/>
            <person name="Skrede I."/>
            <person name="Drula E."/>
            <person name="Henrissat B."/>
            <person name="Morin E."/>
            <person name="Kohler A."/>
            <person name="Barry K."/>
            <person name="LaButti K."/>
            <person name="Morin E."/>
            <person name="Salamov A."/>
            <person name="Lipzen A."/>
            <person name="Mereny Z."/>
            <person name="Hegedus B."/>
            <person name="Baldrian P."/>
            <person name="Stursova M."/>
            <person name="Weitz H."/>
            <person name="Taylor A."/>
            <person name="Grigoriev I.V."/>
            <person name="Nagy L.G."/>
            <person name="Martin F."/>
            <person name="Kauserud H."/>
        </authorList>
    </citation>
    <scope>NUCLEOTIDE SEQUENCE</scope>
    <source>
        <strain evidence="2">CBHHK067</strain>
    </source>
</reference>
<dbReference type="Proteomes" id="UP001221757">
    <property type="component" value="Unassembled WGS sequence"/>
</dbReference>
<proteinExistence type="predicted"/>
<feature type="region of interest" description="Disordered" evidence="1">
    <location>
        <begin position="1"/>
        <end position="30"/>
    </location>
</feature>
<evidence type="ECO:0000313" key="2">
    <source>
        <dbReference type="EMBL" id="KAJ7661848.1"/>
    </source>
</evidence>
<comment type="caution">
    <text evidence="2">The sequence shown here is derived from an EMBL/GenBank/DDBJ whole genome shotgun (WGS) entry which is preliminary data.</text>
</comment>
<gene>
    <name evidence="2" type="ORF">B0H17DRAFT_1144495</name>
</gene>
<dbReference type="EMBL" id="JARKIE010000245">
    <property type="protein sequence ID" value="KAJ7661848.1"/>
    <property type="molecule type" value="Genomic_DNA"/>
</dbReference>
<accession>A0AAD7G5M4</accession>
<keyword evidence="3" id="KW-1185">Reference proteome</keyword>
<protein>
    <submittedName>
        <fullName evidence="2">Uncharacterized protein</fullName>
    </submittedName>
</protein>
<evidence type="ECO:0000313" key="3">
    <source>
        <dbReference type="Proteomes" id="UP001221757"/>
    </source>
</evidence>
<sequence length="161" mass="18517">MPRQQDEDENKAQAGDDGEQRKSLDEILDKSEPYSVQKKRKGRFWCAFPTRQNARQNQFHFWIHYRKVLREICPKDTKLSREIKLVDTWGAKIVSTKYESTTLAESTEEASGAWRRLIADADDGALRAGLAGAHPANKENWVELVSRLLLIGTRTLMNCRI</sequence>
<feature type="compositionally biased region" description="Basic and acidic residues" evidence="1">
    <location>
        <begin position="18"/>
        <end position="30"/>
    </location>
</feature>
<dbReference type="AlphaFoldDB" id="A0AAD7G5M4"/>
<name>A0AAD7G5M4_MYCRO</name>
<evidence type="ECO:0000256" key="1">
    <source>
        <dbReference type="SAM" id="MobiDB-lite"/>
    </source>
</evidence>
<organism evidence="2 3">
    <name type="scientific">Mycena rosella</name>
    <name type="common">Pink bonnet</name>
    <name type="synonym">Agaricus rosellus</name>
    <dbReference type="NCBI Taxonomy" id="1033263"/>
    <lineage>
        <taxon>Eukaryota</taxon>
        <taxon>Fungi</taxon>
        <taxon>Dikarya</taxon>
        <taxon>Basidiomycota</taxon>
        <taxon>Agaricomycotina</taxon>
        <taxon>Agaricomycetes</taxon>
        <taxon>Agaricomycetidae</taxon>
        <taxon>Agaricales</taxon>
        <taxon>Marasmiineae</taxon>
        <taxon>Mycenaceae</taxon>
        <taxon>Mycena</taxon>
    </lineage>
</organism>